<dbReference type="Gene3D" id="3.40.50.720">
    <property type="entry name" value="NAD(P)-binding Rossmann-like Domain"/>
    <property type="match status" value="1"/>
</dbReference>
<dbReference type="Pfam" id="PF00899">
    <property type="entry name" value="ThiF"/>
    <property type="match status" value="1"/>
</dbReference>
<name>A0A7C9MKT7_9BACT</name>
<dbReference type="GO" id="GO:0061503">
    <property type="term" value="F:tRNA threonylcarbamoyladenosine dehydratase"/>
    <property type="evidence" value="ECO:0007669"/>
    <property type="project" value="TreeGrafter"/>
</dbReference>
<dbReference type="OrthoDB" id="9804286at2"/>
<organism evidence="2 3">
    <name type="scientific">Solidesulfovibrio aerotolerans</name>
    <dbReference type="NCBI Taxonomy" id="295255"/>
    <lineage>
        <taxon>Bacteria</taxon>
        <taxon>Pseudomonadati</taxon>
        <taxon>Thermodesulfobacteriota</taxon>
        <taxon>Desulfovibrionia</taxon>
        <taxon>Desulfovibrionales</taxon>
        <taxon>Desulfovibrionaceae</taxon>
        <taxon>Solidesulfovibrio</taxon>
    </lineage>
</organism>
<keyword evidence="3" id="KW-1185">Reference proteome</keyword>
<reference evidence="2 3" key="1">
    <citation type="submission" date="2020-01" db="EMBL/GenBank/DDBJ databases">
        <title>Genome sequence of Desulfovibrio aerotolerans DSM 16695(T).</title>
        <authorList>
            <person name="Karnachuk O."/>
            <person name="Avakyan M."/>
            <person name="Mardanov A."/>
            <person name="Kadnikov V."/>
            <person name="Ravin N."/>
        </authorList>
    </citation>
    <scope>NUCLEOTIDE SEQUENCE [LARGE SCALE GENOMIC DNA]</scope>
    <source>
        <strain evidence="2 3">DSM 16695</strain>
    </source>
</reference>
<dbReference type="PANTHER" id="PTHR43267">
    <property type="entry name" value="TRNA THREONYLCARBAMOYLADENOSINE DEHYDRATASE"/>
    <property type="match status" value="1"/>
</dbReference>
<feature type="domain" description="THIF-type NAD/FAD binding fold" evidence="1">
    <location>
        <begin position="94"/>
        <end position="315"/>
    </location>
</feature>
<proteinExistence type="predicted"/>
<dbReference type="EMBL" id="WVUD01000012">
    <property type="protein sequence ID" value="MYL83213.1"/>
    <property type="molecule type" value="Genomic_DNA"/>
</dbReference>
<dbReference type="InterPro" id="IPR035985">
    <property type="entry name" value="Ubiquitin-activating_enz"/>
</dbReference>
<dbReference type="AlphaFoldDB" id="A0A7C9MKT7"/>
<dbReference type="GO" id="GO:0008641">
    <property type="term" value="F:ubiquitin-like modifier activating enzyme activity"/>
    <property type="evidence" value="ECO:0007669"/>
    <property type="project" value="InterPro"/>
</dbReference>
<dbReference type="SUPFAM" id="SSF69572">
    <property type="entry name" value="Activating enzymes of the ubiquitin-like proteins"/>
    <property type="match status" value="1"/>
</dbReference>
<dbReference type="PANTHER" id="PTHR43267:SF1">
    <property type="entry name" value="TRNA THREONYLCARBAMOYLADENOSINE DEHYDRATASE"/>
    <property type="match status" value="1"/>
</dbReference>
<evidence type="ECO:0000313" key="3">
    <source>
        <dbReference type="Proteomes" id="UP000482487"/>
    </source>
</evidence>
<sequence length="316" mass="31383">MAVTPIAPDAPDAGVDAGFAAGLDVAQAAAQAGALNAALAAALTTASRELPYPDGRPGRFLDAGAVTELAQRFGLAPRRVEIAALAAAICPLRYARNLRAFTLAEQARLLGSKAALIGLGGLGGGLLENLVRAGVGVIHAADGDVFEETNLNRQLLSRLDALGRPKAALAAERAAAVNPSVEFVATAAFLDRAGMETLLTDAQVAVDALGGLKDRGALVAAAAGLGLPLVTGAVAGYTAIVATVLPGAPSPADLFGGGGTGPAAEDVLGCPSPAVMAVAALQAAEVIRLLAGRPPALAGKALLIDLETMRFDTVAL</sequence>
<dbReference type="InterPro" id="IPR000594">
    <property type="entry name" value="ThiF_NAD_FAD-bd"/>
</dbReference>
<accession>A0A7C9MKT7</accession>
<dbReference type="InterPro" id="IPR045886">
    <property type="entry name" value="ThiF/MoeB/HesA"/>
</dbReference>
<dbReference type="Proteomes" id="UP000482487">
    <property type="component" value="Unassembled WGS sequence"/>
</dbReference>
<comment type="caution">
    <text evidence="2">The sequence shown here is derived from an EMBL/GenBank/DDBJ whole genome shotgun (WGS) entry which is preliminary data.</text>
</comment>
<evidence type="ECO:0000259" key="1">
    <source>
        <dbReference type="Pfam" id="PF00899"/>
    </source>
</evidence>
<evidence type="ECO:0000313" key="2">
    <source>
        <dbReference type="EMBL" id="MYL83213.1"/>
    </source>
</evidence>
<gene>
    <name evidence="2" type="ORF">GTA51_08715</name>
</gene>
<dbReference type="GO" id="GO:0061504">
    <property type="term" value="P:cyclic threonylcarbamoyladenosine biosynthetic process"/>
    <property type="evidence" value="ECO:0007669"/>
    <property type="project" value="TreeGrafter"/>
</dbReference>
<protein>
    <submittedName>
        <fullName evidence="2">HesA/MoeB/ThiF family protein</fullName>
    </submittedName>
</protein>
<dbReference type="RefSeq" id="WP_160960335.1">
    <property type="nucleotide sequence ID" value="NZ_WVUD01000012.1"/>
</dbReference>